<feature type="domain" description="AMP-dependent synthetase/ligase" evidence="1">
    <location>
        <begin position="10"/>
        <end position="369"/>
    </location>
</feature>
<dbReference type="Pfam" id="PF00501">
    <property type="entry name" value="AMP-binding"/>
    <property type="match status" value="1"/>
</dbReference>
<dbReference type="SUPFAM" id="SSF56801">
    <property type="entry name" value="Acetyl-CoA synthetase-like"/>
    <property type="match status" value="1"/>
</dbReference>
<dbReference type="PROSITE" id="PS00455">
    <property type="entry name" value="AMP_BINDING"/>
    <property type="match status" value="1"/>
</dbReference>
<accession>A0A917G949</accession>
<dbReference type="Pfam" id="PF13193">
    <property type="entry name" value="AMP-binding_C"/>
    <property type="match status" value="1"/>
</dbReference>
<dbReference type="EMBL" id="BMCU01000011">
    <property type="protein sequence ID" value="GGG29878.1"/>
    <property type="molecule type" value="Genomic_DNA"/>
</dbReference>
<comment type="caution">
    <text evidence="3">The sequence shown here is derived from an EMBL/GenBank/DDBJ whole genome shotgun (WGS) entry which is preliminary data.</text>
</comment>
<evidence type="ECO:0000313" key="4">
    <source>
        <dbReference type="Proteomes" id="UP000654257"/>
    </source>
</evidence>
<dbReference type="InterPro" id="IPR025110">
    <property type="entry name" value="AMP-bd_C"/>
</dbReference>
<dbReference type="InterPro" id="IPR045851">
    <property type="entry name" value="AMP-bd_C_sf"/>
</dbReference>
<keyword evidence="4" id="KW-1185">Reference proteome</keyword>
<organism evidence="3 4">
    <name type="scientific">Rhodococcoides trifolii</name>
    <dbReference type="NCBI Taxonomy" id="908250"/>
    <lineage>
        <taxon>Bacteria</taxon>
        <taxon>Bacillati</taxon>
        <taxon>Actinomycetota</taxon>
        <taxon>Actinomycetes</taxon>
        <taxon>Mycobacteriales</taxon>
        <taxon>Nocardiaceae</taxon>
        <taxon>Rhodococcoides</taxon>
    </lineage>
</organism>
<dbReference type="PANTHER" id="PTHR43767">
    <property type="entry name" value="LONG-CHAIN-FATTY-ACID--COA LIGASE"/>
    <property type="match status" value="1"/>
</dbReference>
<evidence type="ECO:0000313" key="3">
    <source>
        <dbReference type="EMBL" id="GGG29878.1"/>
    </source>
</evidence>
<feature type="domain" description="AMP-binding enzyme C-terminal" evidence="2">
    <location>
        <begin position="420"/>
        <end position="497"/>
    </location>
</feature>
<dbReference type="RefSeq" id="WP_188548110.1">
    <property type="nucleotide sequence ID" value="NZ_BMCU01000011.1"/>
</dbReference>
<dbReference type="Proteomes" id="UP000654257">
    <property type="component" value="Unassembled WGS sequence"/>
</dbReference>
<name>A0A917G949_9NOCA</name>
<protein>
    <submittedName>
        <fullName evidence="3">Fatty-acid--CoA ligase</fullName>
    </submittedName>
</protein>
<dbReference type="AlphaFoldDB" id="A0A917G949"/>
<dbReference type="InterPro" id="IPR050237">
    <property type="entry name" value="ATP-dep_AMP-bd_enzyme"/>
</dbReference>
<evidence type="ECO:0000259" key="1">
    <source>
        <dbReference type="Pfam" id="PF00501"/>
    </source>
</evidence>
<reference evidence="3" key="2">
    <citation type="submission" date="2020-09" db="EMBL/GenBank/DDBJ databases">
        <authorList>
            <person name="Sun Q."/>
            <person name="Sedlacek I."/>
        </authorList>
    </citation>
    <scope>NUCLEOTIDE SEQUENCE</scope>
    <source>
        <strain evidence="3">CCM 7905</strain>
    </source>
</reference>
<evidence type="ECO:0000259" key="2">
    <source>
        <dbReference type="Pfam" id="PF13193"/>
    </source>
</evidence>
<dbReference type="PANTHER" id="PTHR43767:SF1">
    <property type="entry name" value="NONRIBOSOMAL PEPTIDE SYNTHASE PES1 (EUROFUNG)-RELATED"/>
    <property type="match status" value="1"/>
</dbReference>
<proteinExistence type="predicted"/>
<dbReference type="Gene3D" id="3.40.50.12780">
    <property type="entry name" value="N-terminal domain of ligase-like"/>
    <property type="match status" value="1"/>
</dbReference>
<keyword evidence="3" id="KW-0436">Ligase</keyword>
<sequence length="509" mass="55721">MYTLVDAIRRNERLHPQREAIADARRRLTHGELADRAWRIAAALRREGVQRGDTVGVLADNSVFSIETFLGIVAAGAAFVPYNWRWAPEELVHGINETGAKVVLVGRGFESAMDGAAHSPDLAAPVRILTEGGGFETALTASTLTDTSVVETDAACVLFTGGTTGFSKGVVLSHRAILTNGINEIADGRIGGRPSDRGLIVTPLFHSAALLCWFLPHYMTGNFSYLVQKFDEDAIGELVEREDITNMFLVPNMIRRMLKADTFDRPGFRKTFKALHSGAGLLRMPDKLAVTELVPDIELFFRYGLTEAGPMVTRLLPLDMMRPEIDGSIGTEYLLAEVELRDPFDNAPVGTGQIGEICVRGPGVMTGYFGRPDATAEVLDDSGWLRTGDLAERDEQGFLFFRDRAKDMIKTGGENVYSSEIEQLLHTHPAVMEAAVLGVPSLEWDEEVRAVIAVRPGMTVTEGELATFLRSHLAGYKVPKLIALVGAHDLPMNPSGKIVKPKVRTYMGW</sequence>
<dbReference type="InterPro" id="IPR000873">
    <property type="entry name" value="AMP-dep_synth/lig_dom"/>
</dbReference>
<reference evidence="3" key="1">
    <citation type="journal article" date="2014" name="Int. J. Syst. Evol. Microbiol.">
        <title>Complete genome sequence of Corynebacterium casei LMG S-19264T (=DSM 44701T), isolated from a smear-ripened cheese.</title>
        <authorList>
            <consortium name="US DOE Joint Genome Institute (JGI-PGF)"/>
            <person name="Walter F."/>
            <person name="Albersmeier A."/>
            <person name="Kalinowski J."/>
            <person name="Ruckert C."/>
        </authorList>
    </citation>
    <scope>NUCLEOTIDE SEQUENCE</scope>
    <source>
        <strain evidence="3">CCM 7905</strain>
    </source>
</reference>
<dbReference type="InterPro" id="IPR020845">
    <property type="entry name" value="AMP-binding_CS"/>
</dbReference>
<dbReference type="InterPro" id="IPR042099">
    <property type="entry name" value="ANL_N_sf"/>
</dbReference>
<dbReference type="Gene3D" id="3.30.300.30">
    <property type="match status" value="1"/>
</dbReference>
<dbReference type="GO" id="GO:0016878">
    <property type="term" value="F:acid-thiol ligase activity"/>
    <property type="evidence" value="ECO:0007669"/>
    <property type="project" value="UniProtKB-ARBA"/>
</dbReference>
<gene>
    <name evidence="3" type="ORF">GCM10007304_49610</name>
</gene>